<keyword evidence="3" id="KW-1185">Reference proteome</keyword>
<evidence type="ECO:0000256" key="1">
    <source>
        <dbReference type="SAM" id="Phobius"/>
    </source>
</evidence>
<dbReference type="Pfam" id="PF05108">
    <property type="entry name" value="T7SS_ESX1_EccB"/>
    <property type="match status" value="1"/>
</dbReference>
<keyword evidence="1" id="KW-1133">Transmembrane helix</keyword>
<evidence type="ECO:0000313" key="2">
    <source>
        <dbReference type="EMBL" id="MCP3424071.1"/>
    </source>
</evidence>
<dbReference type="PANTHER" id="PTHR40765:SF2">
    <property type="entry name" value="ESX-2 SECRETION SYSTEM ATPASE ECCB2"/>
    <property type="match status" value="1"/>
</dbReference>
<keyword evidence="1" id="KW-0472">Membrane</keyword>
<sequence>MATKKDLVEAHAFSRRRLVTAFVSGAPGGREVEPVRPGRVLIGGVALSVLLLAGAAIAGFLLGRPPAQWLDDGSFVISKDTGEQYVVLRGDGDEPLLQRVPNYVSAQLLLGDAELTPFTVRDKYIRTVQLGEDLGIDAAPASLPSADELVDDGWTACTGEGLGIKLAVQRTPTVEDLVASAFLVRSKGTDWLIATAPPVGSEQGSAYRFPMPADETQASTLGDRLGFGASATEVDPDWLNLFRLGQPLEQTSFGVTRAGEPVPYGSTGTDLSRYQIGDLLRSSSGAYYLLGDEKPERLSDFDAMVYEVVGGSTQELSEDLSASFGDPKTPAEWPGEIPQPITNGALCAVLHPEPGADASFTLATNPTGAADPAEADVRPGRHAVDVEPSAGAYVLSGSGEAADTGTRYVIDPKGEKYELVGAEVPDYLGYGDVDPPLVPSAWLEFFEPGVQLSTNGARRVPVDAPAEDAAADAG</sequence>
<accession>A0ABT1L4R1</accession>
<dbReference type="Proteomes" id="UP001204524">
    <property type="component" value="Unassembled WGS sequence"/>
</dbReference>
<reference evidence="2 3" key="1">
    <citation type="submission" date="2022-06" db="EMBL/GenBank/DDBJ databases">
        <authorList>
            <person name="So Y."/>
        </authorList>
    </citation>
    <scope>NUCLEOTIDE SEQUENCE [LARGE SCALE GENOMIC DNA]</scope>
    <source>
        <strain evidence="2 3">STR3</strain>
    </source>
</reference>
<proteinExistence type="predicted"/>
<keyword evidence="1" id="KW-0812">Transmembrane</keyword>
<dbReference type="Gene3D" id="3.30.2390.20">
    <property type="entry name" value="Type VII secretion system EccB, repeat 1 domain"/>
    <property type="match status" value="1"/>
</dbReference>
<organism evidence="2 3">
    <name type="scientific">Nocardioides pinisoli</name>
    <dbReference type="NCBI Taxonomy" id="2950279"/>
    <lineage>
        <taxon>Bacteria</taxon>
        <taxon>Bacillati</taxon>
        <taxon>Actinomycetota</taxon>
        <taxon>Actinomycetes</taxon>
        <taxon>Propionibacteriales</taxon>
        <taxon>Nocardioidaceae</taxon>
        <taxon>Nocardioides</taxon>
    </lineage>
</organism>
<evidence type="ECO:0000313" key="3">
    <source>
        <dbReference type="Proteomes" id="UP001204524"/>
    </source>
</evidence>
<dbReference type="PANTHER" id="PTHR40765">
    <property type="entry name" value="ESX-2 SECRETION SYSTEM ATPASE ECCB2"/>
    <property type="match status" value="1"/>
</dbReference>
<feature type="transmembrane region" description="Helical" evidence="1">
    <location>
        <begin position="40"/>
        <end position="62"/>
    </location>
</feature>
<dbReference type="InterPro" id="IPR044857">
    <property type="entry name" value="T7SS_EccB_R1"/>
</dbReference>
<dbReference type="RefSeq" id="WP_254183233.1">
    <property type="nucleotide sequence ID" value="NZ_JANARS010000011.1"/>
</dbReference>
<name>A0ABT1L4R1_9ACTN</name>
<comment type="caution">
    <text evidence="2">The sequence shown here is derived from an EMBL/GenBank/DDBJ whole genome shotgun (WGS) entry which is preliminary data.</text>
</comment>
<dbReference type="EMBL" id="JANARS010000011">
    <property type="protein sequence ID" value="MCP3424071.1"/>
    <property type="molecule type" value="Genomic_DNA"/>
</dbReference>
<gene>
    <name evidence="2" type="ORF">NCI01_19890</name>
</gene>
<dbReference type="InterPro" id="IPR007795">
    <property type="entry name" value="T7SS_EccB"/>
</dbReference>
<protein>
    <submittedName>
        <fullName evidence="2">Type VII secretion protein EccB</fullName>
    </submittedName>
</protein>